<feature type="compositionally biased region" description="Acidic residues" evidence="1">
    <location>
        <begin position="774"/>
        <end position="800"/>
    </location>
</feature>
<organism evidence="2 3">
    <name type="scientific">Aspergillus granulosus</name>
    <dbReference type="NCBI Taxonomy" id="176169"/>
    <lineage>
        <taxon>Eukaryota</taxon>
        <taxon>Fungi</taxon>
        <taxon>Dikarya</taxon>
        <taxon>Ascomycota</taxon>
        <taxon>Pezizomycotina</taxon>
        <taxon>Eurotiomycetes</taxon>
        <taxon>Eurotiomycetidae</taxon>
        <taxon>Eurotiales</taxon>
        <taxon>Aspergillaceae</taxon>
        <taxon>Aspergillus</taxon>
        <taxon>Aspergillus subgen. Nidulantes</taxon>
    </lineage>
</organism>
<feature type="compositionally biased region" description="Low complexity" evidence="1">
    <location>
        <begin position="36"/>
        <end position="51"/>
    </location>
</feature>
<name>A0ABR4GRA1_9EURO</name>
<feature type="region of interest" description="Disordered" evidence="1">
    <location>
        <begin position="767"/>
        <end position="853"/>
    </location>
</feature>
<sequence length="853" mass="94929">MAGATAGKGSGKKSKGEQITDGAGKERAAKKNKGQTSTNADNANNSSDGGDVTTRQDDPFPQQWAAAQLGTIIIDAHVQKLKDAFMGGIRRTENENFMRVSVSAQEWGTLLDTLAIGITGGSIPNPVSLEGVPPTATSLAALVKSTNSITTHKAPNAAVIVPFNSLPWRLRLEAGQHRQAALCAVNQAGINSVGDEDYLWPVNLYLRDSLDFESLIALRANRDNVSKQDANGDLLVRAARLLDSKSLQQRTDLLKPRNMKVWLQQVHGYFISNPARLLNILRSGLRDDITAYCKTRYGAQHFTITWGAAIILGCIDFIWAELLSNFVAHSKAVFGKNFSVIPSTDYERIMGLGALDEDNLRLLFFPSAADFESGNLKSRSHQLPEAFVTATNAKWPALKLYTFKKRHYNTRRPGFLVALTDEDYIMAFSTLLQTRTSFDSWKRWGVLAANHMLTVQGILCHVMVWFDEDWVFPEKASEERKIFHWDVAIRDTMLRDSTLEAGGERGFNKDADDLHIARSFIWKIWNLVEADEIWQDDMVKKEVLDGTKRAIGKSATRAEFNDYKERFNYGHWSTVLSEATKIAGPALYGSMAAFNDRSKWGDASRLSNAFGHLATKLNWKENHDIKGHRLLRLLDTKQIFVEEFGITGAIVLYRRLKIAMVLTLKHGFPNTKTKSGRKAAKVLISSKEEWVNSIALIRKYEQIIALAGWDIDVDNINEALEQFSIALFRQPSQAVESTRLPGFINTVPLGPNDKVSKDVQKWRDSIVAPAEGPNNDDDGGDPSQLDNDDKEEEEEGEGEADINGNDSDMDNNEDEDNGGNSAAQEDSLGKKGVKRKRRSSRATTHSKKIRGEN</sequence>
<accession>A0ABR4GRA1</accession>
<dbReference type="Proteomes" id="UP001610334">
    <property type="component" value="Unassembled WGS sequence"/>
</dbReference>
<feature type="region of interest" description="Disordered" evidence="1">
    <location>
        <begin position="1"/>
        <end position="58"/>
    </location>
</feature>
<proteinExistence type="predicted"/>
<feature type="compositionally biased region" description="Basic residues" evidence="1">
    <location>
        <begin position="831"/>
        <end position="853"/>
    </location>
</feature>
<keyword evidence="3" id="KW-1185">Reference proteome</keyword>
<evidence type="ECO:0000256" key="1">
    <source>
        <dbReference type="SAM" id="MobiDB-lite"/>
    </source>
</evidence>
<evidence type="ECO:0000313" key="3">
    <source>
        <dbReference type="Proteomes" id="UP001610334"/>
    </source>
</evidence>
<dbReference type="EMBL" id="JBFXLT010000293">
    <property type="protein sequence ID" value="KAL2801604.1"/>
    <property type="molecule type" value="Genomic_DNA"/>
</dbReference>
<comment type="caution">
    <text evidence="2">The sequence shown here is derived from an EMBL/GenBank/DDBJ whole genome shotgun (WGS) entry which is preliminary data.</text>
</comment>
<reference evidence="2 3" key="1">
    <citation type="submission" date="2024-07" db="EMBL/GenBank/DDBJ databases">
        <title>Section-level genome sequencing and comparative genomics of Aspergillus sections Usti and Cavernicolus.</title>
        <authorList>
            <consortium name="Lawrence Berkeley National Laboratory"/>
            <person name="Nybo J.L."/>
            <person name="Vesth T.C."/>
            <person name="Theobald S."/>
            <person name="Frisvad J.C."/>
            <person name="Larsen T.O."/>
            <person name="Kjaerboelling I."/>
            <person name="Rothschild-Mancinelli K."/>
            <person name="Lyhne E.K."/>
            <person name="Kogle M.E."/>
            <person name="Barry K."/>
            <person name="Clum A."/>
            <person name="Na H."/>
            <person name="Ledsgaard L."/>
            <person name="Lin J."/>
            <person name="Lipzen A."/>
            <person name="Kuo A."/>
            <person name="Riley R."/>
            <person name="Mondo S."/>
            <person name="Labutti K."/>
            <person name="Haridas S."/>
            <person name="Pangalinan J."/>
            <person name="Salamov A.A."/>
            <person name="Simmons B.A."/>
            <person name="Magnuson J.K."/>
            <person name="Chen J."/>
            <person name="Drula E."/>
            <person name="Henrissat B."/>
            <person name="Wiebenga A."/>
            <person name="Lubbers R.J."/>
            <person name="Gomes A.C."/>
            <person name="Makela M.R."/>
            <person name="Stajich J."/>
            <person name="Grigoriev I.V."/>
            <person name="Mortensen U.H."/>
            <person name="De Vries R.P."/>
            <person name="Baker S.E."/>
            <person name="Andersen M.R."/>
        </authorList>
    </citation>
    <scope>NUCLEOTIDE SEQUENCE [LARGE SCALE GENOMIC DNA]</scope>
    <source>
        <strain evidence="2 3">CBS 588.65</strain>
    </source>
</reference>
<protein>
    <submittedName>
        <fullName evidence="2">Uncharacterized protein</fullName>
    </submittedName>
</protein>
<gene>
    <name evidence="2" type="ORF">BJX63DRAFT_438650</name>
</gene>
<feature type="compositionally biased region" description="Basic and acidic residues" evidence="1">
    <location>
        <begin position="14"/>
        <end position="29"/>
    </location>
</feature>
<feature type="compositionally biased region" description="Acidic residues" evidence="1">
    <location>
        <begin position="807"/>
        <end position="817"/>
    </location>
</feature>
<evidence type="ECO:0000313" key="2">
    <source>
        <dbReference type="EMBL" id="KAL2801604.1"/>
    </source>
</evidence>